<evidence type="ECO:0000313" key="2">
    <source>
        <dbReference type="EMBL" id="CAK0822052.1"/>
    </source>
</evidence>
<comment type="caution">
    <text evidence="2">The sequence shown here is derived from an EMBL/GenBank/DDBJ whole genome shotgun (WGS) entry which is preliminary data.</text>
</comment>
<evidence type="ECO:0000313" key="3">
    <source>
        <dbReference type="Proteomes" id="UP001189429"/>
    </source>
</evidence>
<evidence type="ECO:0000256" key="1">
    <source>
        <dbReference type="SAM" id="Phobius"/>
    </source>
</evidence>
<protein>
    <submittedName>
        <fullName evidence="2">Uncharacterized protein</fullName>
    </submittedName>
</protein>
<keyword evidence="1" id="KW-1133">Transmembrane helix</keyword>
<dbReference type="EMBL" id="CAUYUJ010007811">
    <property type="protein sequence ID" value="CAK0822052.1"/>
    <property type="molecule type" value="Genomic_DNA"/>
</dbReference>
<organism evidence="2 3">
    <name type="scientific">Prorocentrum cordatum</name>
    <dbReference type="NCBI Taxonomy" id="2364126"/>
    <lineage>
        <taxon>Eukaryota</taxon>
        <taxon>Sar</taxon>
        <taxon>Alveolata</taxon>
        <taxon>Dinophyceae</taxon>
        <taxon>Prorocentrales</taxon>
        <taxon>Prorocentraceae</taxon>
        <taxon>Prorocentrum</taxon>
    </lineage>
</organism>
<feature type="transmembrane region" description="Helical" evidence="1">
    <location>
        <begin position="36"/>
        <end position="58"/>
    </location>
</feature>
<sequence length="106" mass="11686">MRRRVQQLGIAYKFVRQPTDQWEEALLPPSSASLLLHIRIGYVFLAFSLPAILGALLCPSLRREAPGGKALNRDAAPSVMPQVELSSAVPLVLEQAEGRYDSRLMA</sequence>
<accession>A0ABN9RUF2</accession>
<name>A0ABN9RUF2_9DINO</name>
<dbReference type="Proteomes" id="UP001189429">
    <property type="component" value="Unassembled WGS sequence"/>
</dbReference>
<gene>
    <name evidence="2" type="ORF">PCOR1329_LOCUS23162</name>
</gene>
<keyword evidence="1" id="KW-0812">Transmembrane</keyword>
<keyword evidence="1" id="KW-0472">Membrane</keyword>
<proteinExistence type="predicted"/>
<keyword evidence="3" id="KW-1185">Reference proteome</keyword>
<reference evidence="2" key="1">
    <citation type="submission" date="2023-10" db="EMBL/GenBank/DDBJ databases">
        <authorList>
            <person name="Chen Y."/>
            <person name="Shah S."/>
            <person name="Dougan E. K."/>
            <person name="Thang M."/>
            <person name="Chan C."/>
        </authorList>
    </citation>
    <scope>NUCLEOTIDE SEQUENCE [LARGE SCALE GENOMIC DNA]</scope>
</reference>